<dbReference type="InterPro" id="IPR005528">
    <property type="entry name" value="ChpA-H"/>
</dbReference>
<evidence type="ECO:0000259" key="6">
    <source>
        <dbReference type="PROSITE" id="PS51884"/>
    </source>
</evidence>
<keyword evidence="1" id="KW-0134">Cell wall</keyword>
<dbReference type="RefSeq" id="WP_345429003.1">
    <property type="nucleotide sequence ID" value="NZ_BAABHK010000001.1"/>
</dbReference>
<keyword evidence="8" id="KW-1185">Reference proteome</keyword>
<sequence length="103" mass="9970">MLKKLTAAGVAAAAVTGALLLAAPANAGIIGTSGEGGVLSGNQVIVPITAPINVCGNAVSVIGVAGAGCKGGASVGAPGGYHRPPCHHHRPPCHRPHRPWSSS</sequence>
<keyword evidence="1" id="KW-0964">Secreted</keyword>
<reference evidence="8" key="1">
    <citation type="journal article" date="2019" name="Int. J. Syst. Evol. Microbiol.">
        <title>The Global Catalogue of Microorganisms (GCM) 10K type strain sequencing project: providing services to taxonomists for standard genome sequencing and annotation.</title>
        <authorList>
            <consortium name="The Broad Institute Genomics Platform"/>
            <consortium name="The Broad Institute Genome Sequencing Center for Infectious Disease"/>
            <person name="Wu L."/>
            <person name="Ma J."/>
        </authorList>
    </citation>
    <scope>NUCLEOTIDE SEQUENCE [LARGE SCALE GENOMIC DNA]</scope>
    <source>
        <strain evidence="8">JCM 17939</strain>
    </source>
</reference>
<comment type="caution">
    <text evidence="7">The sequence shown here is derived from an EMBL/GenBank/DDBJ whole genome shotgun (WGS) entry which is preliminary data.</text>
</comment>
<evidence type="ECO:0000313" key="7">
    <source>
        <dbReference type="EMBL" id="GAA4620674.1"/>
    </source>
</evidence>
<feature type="compositionally biased region" description="Basic residues" evidence="4">
    <location>
        <begin position="84"/>
        <end position="103"/>
    </location>
</feature>
<organism evidence="7 8">
    <name type="scientific">Actinoallomurus vinaceus</name>
    <dbReference type="NCBI Taxonomy" id="1080074"/>
    <lineage>
        <taxon>Bacteria</taxon>
        <taxon>Bacillati</taxon>
        <taxon>Actinomycetota</taxon>
        <taxon>Actinomycetes</taxon>
        <taxon>Streptosporangiales</taxon>
        <taxon>Thermomonosporaceae</taxon>
        <taxon>Actinoallomurus</taxon>
    </lineage>
</organism>
<evidence type="ECO:0000256" key="3">
    <source>
        <dbReference type="ARBA" id="ARBA00023087"/>
    </source>
</evidence>
<evidence type="ECO:0000256" key="1">
    <source>
        <dbReference type="ARBA" id="ARBA00022512"/>
    </source>
</evidence>
<dbReference type="PROSITE" id="PS51884">
    <property type="entry name" value="CHAPLIN"/>
    <property type="match status" value="1"/>
</dbReference>
<dbReference type="Pfam" id="PF03777">
    <property type="entry name" value="ChpA-C"/>
    <property type="match status" value="1"/>
</dbReference>
<keyword evidence="5" id="KW-0732">Signal</keyword>
<evidence type="ECO:0000256" key="4">
    <source>
        <dbReference type="SAM" id="MobiDB-lite"/>
    </source>
</evidence>
<protein>
    <recommendedName>
        <fullName evidence="6">Chaplin domain-containing protein</fullName>
    </recommendedName>
</protein>
<proteinExistence type="predicted"/>
<gene>
    <name evidence="7" type="ORF">GCM10023196_005610</name>
</gene>
<feature type="domain" description="Chaplin" evidence="6">
    <location>
        <begin position="35"/>
        <end position="75"/>
    </location>
</feature>
<evidence type="ECO:0000256" key="5">
    <source>
        <dbReference type="SAM" id="SignalP"/>
    </source>
</evidence>
<keyword evidence="3" id="KW-0034">Amyloid</keyword>
<dbReference type="Proteomes" id="UP001501442">
    <property type="component" value="Unassembled WGS sequence"/>
</dbReference>
<evidence type="ECO:0000313" key="8">
    <source>
        <dbReference type="Proteomes" id="UP001501442"/>
    </source>
</evidence>
<keyword evidence="2" id="KW-0130">Cell adhesion</keyword>
<name>A0ABP8U022_9ACTN</name>
<dbReference type="EMBL" id="BAABHK010000001">
    <property type="protein sequence ID" value="GAA4620674.1"/>
    <property type="molecule type" value="Genomic_DNA"/>
</dbReference>
<evidence type="ECO:0000256" key="2">
    <source>
        <dbReference type="ARBA" id="ARBA00022889"/>
    </source>
</evidence>
<feature type="chain" id="PRO_5045196909" description="Chaplin domain-containing protein" evidence="5">
    <location>
        <begin position="28"/>
        <end position="103"/>
    </location>
</feature>
<feature type="signal peptide" evidence="5">
    <location>
        <begin position="1"/>
        <end position="27"/>
    </location>
</feature>
<accession>A0ABP8U022</accession>
<feature type="region of interest" description="Disordered" evidence="4">
    <location>
        <begin position="80"/>
        <end position="103"/>
    </location>
</feature>